<organism evidence="2 3">
    <name type="scientific">Dendrobium chrysotoxum</name>
    <name type="common">Orchid</name>
    <dbReference type="NCBI Taxonomy" id="161865"/>
    <lineage>
        <taxon>Eukaryota</taxon>
        <taxon>Viridiplantae</taxon>
        <taxon>Streptophyta</taxon>
        <taxon>Embryophyta</taxon>
        <taxon>Tracheophyta</taxon>
        <taxon>Spermatophyta</taxon>
        <taxon>Magnoliopsida</taxon>
        <taxon>Liliopsida</taxon>
        <taxon>Asparagales</taxon>
        <taxon>Orchidaceae</taxon>
        <taxon>Epidendroideae</taxon>
        <taxon>Malaxideae</taxon>
        <taxon>Dendrobiinae</taxon>
        <taxon>Dendrobium</taxon>
    </lineage>
</organism>
<dbReference type="Proteomes" id="UP000775213">
    <property type="component" value="Unassembled WGS sequence"/>
</dbReference>
<evidence type="ECO:0000313" key="2">
    <source>
        <dbReference type="EMBL" id="KAH0455618.1"/>
    </source>
</evidence>
<evidence type="ECO:0000313" key="3">
    <source>
        <dbReference type="Proteomes" id="UP000775213"/>
    </source>
</evidence>
<proteinExistence type="predicted"/>
<sequence length="120" mass="13605">MLVERGLTMRLPVVNFMRRRVGQKALKRAHSTPPILSPLKLSRRQIFFRRASQNFLYLFPTQTSRSNLAGGQIPASKGPNPSSPNTRRWKALQAMVLEDGLNLDKLQAQNIFNHPNPSTI</sequence>
<reference evidence="2 3" key="1">
    <citation type="journal article" date="2021" name="Hortic Res">
        <title>Chromosome-scale assembly of the Dendrobium chrysotoxum genome enhances the understanding of orchid evolution.</title>
        <authorList>
            <person name="Zhang Y."/>
            <person name="Zhang G.Q."/>
            <person name="Zhang D."/>
            <person name="Liu X.D."/>
            <person name="Xu X.Y."/>
            <person name="Sun W.H."/>
            <person name="Yu X."/>
            <person name="Zhu X."/>
            <person name="Wang Z.W."/>
            <person name="Zhao X."/>
            <person name="Zhong W.Y."/>
            <person name="Chen H."/>
            <person name="Yin W.L."/>
            <person name="Huang T."/>
            <person name="Niu S.C."/>
            <person name="Liu Z.J."/>
        </authorList>
    </citation>
    <scope>NUCLEOTIDE SEQUENCE [LARGE SCALE GENOMIC DNA]</scope>
    <source>
        <strain evidence="2">Lindl</strain>
    </source>
</reference>
<comment type="caution">
    <text evidence="2">The sequence shown here is derived from an EMBL/GenBank/DDBJ whole genome shotgun (WGS) entry which is preliminary data.</text>
</comment>
<dbReference type="EMBL" id="JAGFBR010000014">
    <property type="protein sequence ID" value="KAH0455618.1"/>
    <property type="molecule type" value="Genomic_DNA"/>
</dbReference>
<feature type="region of interest" description="Disordered" evidence="1">
    <location>
        <begin position="65"/>
        <end position="87"/>
    </location>
</feature>
<accession>A0AAV7GJ02</accession>
<dbReference type="AlphaFoldDB" id="A0AAV7GJ02"/>
<evidence type="ECO:0000256" key="1">
    <source>
        <dbReference type="SAM" id="MobiDB-lite"/>
    </source>
</evidence>
<protein>
    <submittedName>
        <fullName evidence="2">Uncharacterized protein</fullName>
    </submittedName>
</protein>
<keyword evidence="3" id="KW-1185">Reference proteome</keyword>
<name>A0AAV7GJ02_DENCH</name>
<gene>
    <name evidence="2" type="ORF">IEQ34_015650</name>
</gene>